<evidence type="ECO:0000256" key="1">
    <source>
        <dbReference type="SAM" id="MobiDB-lite"/>
    </source>
</evidence>
<accession>G0NX09</accession>
<dbReference type="EMBL" id="GL379968">
    <property type="protein sequence ID" value="EGT39361.1"/>
    <property type="molecule type" value="Genomic_DNA"/>
</dbReference>
<dbReference type="HOGENOM" id="CLU_1058553_0_0_1"/>
<name>G0NX09_CAEBE</name>
<dbReference type="Proteomes" id="UP000008068">
    <property type="component" value="Unassembled WGS sequence"/>
</dbReference>
<dbReference type="InParanoid" id="G0NX09"/>
<gene>
    <name evidence="2" type="ORF">CAEBREN_07524</name>
</gene>
<evidence type="ECO:0000313" key="3">
    <source>
        <dbReference type="Proteomes" id="UP000008068"/>
    </source>
</evidence>
<proteinExistence type="predicted"/>
<protein>
    <submittedName>
        <fullName evidence="2">Uncharacterized protein</fullName>
    </submittedName>
</protein>
<evidence type="ECO:0000313" key="2">
    <source>
        <dbReference type="EMBL" id="EGT39361.1"/>
    </source>
</evidence>
<keyword evidence="3" id="KW-1185">Reference proteome</keyword>
<feature type="compositionally biased region" description="Low complexity" evidence="1">
    <location>
        <begin position="34"/>
        <end position="53"/>
    </location>
</feature>
<organism evidence="3">
    <name type="scientific">Caenorhabditis brenneri</name>
    <name type="common">Nematode worm</name>
    <dbReference type="NCBI Taxonomy" id="135651"/>
    <lineage>
        <taxon>Eukaryota</taxon>
        <taxon>Metazoa</taxon>
        <taxon>Ecdysozoa</taxon>
        <taxon>Nematoda</taxon>
        <taxon>Chromadorea</taxon>
        <taxon>Rhabditida</taxon>
        <taxon>Rhabditina</taxon>
        <taxon>Rhabditomorpha</taxon>
        <taxon>Rhabditoidea</taxon>
        <taxon>Rhabditidae</taxon>
        <taxon>Peloderinae</taxon>
        <taxon>Caenorhabditis</taxon>
    </lineage>
</organism>
<feature type="region of interest" description="Disordered" evidence="1">
    <location>
        <begin position="1"/>
        <end position="71"/>
    </location>
</feature>
<dbReference type="AlphaFoldDB" id="G0NX09"/>
<sequence length="263" mass="29853">MPGQQHPPGLQNHQQRAQQHPGAEGMPGRYFNPQQVQHQILQQQLHMQQQQQRQGRKGGVNETKDEETSKQYQHILDTALESLKANKYSLNYRNKTSVMDVTLGASTLLREAGRSKKKKVDSPLAEEVSPLPSKYDVSISFYAPVTNLKYISRSSTTLGLIIQAISTHKNDKKPISLKNFETFLKAALLLGETENTQNVQKFLINRRVYVETIYLILHIIGSEHVQKFMEELDKTMEKLSYDTKISLNDVNLGLGLIRKAITA</sequence>
<reference evidence="3" key="1">
    <citation type="submission" date="2011-07" db="EMBL/GenBank/DDBJ databases">
        <authorList>
            <consortium name="Caenorhabditis brenneri Sequencing and Analysis Consortium"/>
            <person name="Wilson R.K."/>
        </authorList>
    </citation>
    <scope>NUCLEOTIDE SEQUENCE [LARGE SCALE GENOMIC DNA]</scope>
    <source>
        <strain evidence="3">PB2801</strain>
    </source>
</reference>